<dbReference type="SMART" id="SM00225">
    <property type="entry name" value="BTB"/>
    <property type="match status" value="1"/>
</dbReference>
<evidence type="ECO:0000259" key="1">
    <source>
        <dbReference type="PROSITE" id="PS50097"/>
    </source>
</evidence>
<name>A0AAW0CKC1_9AGAR</name>
<gene>
    <name evidence="2" type="ORF">R3P38DRAFT_2697169</name>
</gene>
<proteinExistence type="predicted"/>
<dbReference type="EMBL" id="JAWWNJ010000017">
    <property type="protein sequence ID" value="KAK7038485.1"/>
    <property type="molecule type" value="Genomic_DNA"/>
</dbReference>
<dbReference type="InterPro" id="IPR011333">
    <property type="entry name" value="SKP1/BTB/POZ_sf"/>
</dbReference>
<sequence>MSKTMQRVETLWFANGADVVLQAGDKIFRVPRSILTARSPVFRDLLEIPAVGDKIMDGVPVIQLSESAKEIEAFLKAIYDSSYFMPPPAPISFAEVFAILRLAHKYDVDYLFRRAVEHLETRYHQNLKDVESEDMFIVERITVQLKFSTGVQALMCHVFAVSILHEVEALWLLPYAYYIIARSRLKDLITPNEGWDYCPPYRKDVVFQARTLQVAATDRLLAALTSPSDCPTTDKCNLAKFAYLKRCLDSLNRYFAVDPIHKYALSGREGFVKKLCPGCAAEAQKSYSTVRQQIWDELPQNCGLPEWDVLRAMRKKRL</sequence>
<comment type="caution">
    <text evidence="2">The sequence shown here is derived from an EMBL/GenBank/DDBJ whole genome shotgun (WGS) entry which is preliminary data.</text>
</comment>
<dbReference type="Gene3D" id="3.30.710.10">
    <property type="entry name" value="Potassium Channel Kv1.1, Chain A"/>
    <property type="match status" value="1"/>
</dbReference>
<dbReference type="SUPFAM" id="SSF54695">
    <property type="entry name" value="POZ domain"/>
    <property type="match status" value="1"/>
</dbReference>
<evidence type="ECO:0000313" key="3">
    <source>
        <dbReference type="Proteomes" id="UP001362999"/>
    </source>
</evidence>
<protein>
    <submittedName>
        <fullName evidence="2">BTB domain-containing protein</fullName>
    </submittedName>
</protein>
<accession>A0AAW0CKC1</accession>
<dbReference type="AlphaFoldDB" id="A0AAW0CKC1"/>
<feature type="domain" description="BTB" evidence="1">
    <location>
        <begin position="17"/>
        <end position="87"/>
    </location>
</feature>
<keyword evidence="3" id="KW-1185">Reference proteome</keyword>
<dbReference type="PROSITE" id="PS50097">
    <property type="entry name" value="BTB"/>
    <property type="match status" value="1"/>
</dbReference>
<organism evidence="2 3">
    <name type="scientific">Favolaschia claudopus</name>
    <dbReference type="NCBI Taxonomy" id="2862362"/>
    <lineage>
        <taxon>Eukaryota</taxon>
        <taxon>Fungi</taxon>
        <taxon>Dikarya</taxon>
        <taxon>Basidiomycota</taxon>
        <taxon>Agaricomycotina</taxon>
        <taxon>Agaricomycetes</taxon>
        <taxon>Agaricomycetidae</taxon>
        <taxon>Agaricales</taxon>
        <taxon>Marasmiineae</taxon>
        <taxon>Mycenaceae</taxon>
        <taxon>Favolaschia</taxon>
    </lineage>
</organism>
<dbReference type="Proteomes" id="UP001362999">
    <property type="component" value="Unassembled WGS sequence"/>
</dbReference>
<dbReference type="Pfam" id="PF00651">
    <property type="entry name" value="BTB"/>
    <property type="match status" value="1"/>
</dbReference>
<reference evidence="2 3" key="1">
    <citation type="journal article" date="2024" name="J Genomics">
        <title>Draft genome sequencing and assembly of Favolaschia claudopus CIRM-BRFM 2984 isolated from oak limbs.</title>
        <authorList>
            <person name="Navarro D."/>
            <person name="Drula E."/>
            <person name="Chaduli D."/>
            <person name="Cazenave R."/>
            <person name="Ahrendt S."/>
            <person name="Wang J."/>
            <person name="Lipzen A."/>
            <person name="Daum C."/>
            <person name="Barry K."/>
            <person name="Grigoriev I.V."/>
            <person name="Favel A."/>
            <person name="Rosso M.N."/>
            <person name="Martin F."/>
        </authorList>
    </citation>
    <scope>NUCLEOTIDE SEQUENCE [LARGE SCALE GENOMIC DNA]</scope>
    <source>
        <strain evidence="2 3">CIRM-BRFM 2984</strain>
    </source>
</reference>
<evidence type="ECO:0000313" key="2">
    <source>
        <dbReference type="EMBL" id="KAK7038485.1"/>
    </source>
</evidence>
<dbReference type="CDD" id="cd18186">
    <property type="entry name" value="BTB_POZ_ZBTB_KLHL-like"/>
    <property type="match status" value="1"/>
</dbReference>
<dbReference type="InterPro" id="IPR000210">
    <property type="entry name" value="BTB/POZ_dom"/>
</dbReference>